<dbReference type="SUPFAM" id="SSF51316">
    <property type="entry name" value="Mss4-like"/>
    <property type="match status" value="1"/>
</dbReference>
<feature type="compositionally biased region" description="Polar residues" evidence="6">
    <location>
        <begin position="25"/>
        <end position="35"/>
    </location>
</feature>
<name>A0A316UF31_9BASI</name>
<keyword evidence="3" id="KW-0808">Transferase</keyword>
<dbReference type="GeneID" id="37012324"/>
<dbReference type="InterPro" id="IPR007515">
    <property type="entry name" value="Mss4"/>
</dbReference>
<protein>
    <recommendedName>
        <fullName evidence="7">N-acetyltransferase domain-containing protein</fullName>
    </recommendedName>
</protein>
<keyword evidence="4" id="KW-0653">Protein transport</keyword>
<dbReference type="OrthoDB" id="30840at2759"/>
<evidence type="ECO:0000256" key="2">
    <source>
        <dbReference type="ARBA" id="ARBA00022658"/>
    </source>
</evidence>
<dbReference type="InterPro" id="IPR016181">
    <property type="entry name" value="Acyl_CoA_acyltransferase"/>
</dbReference>
<dbReference type="Gene3D" id="2.170.150.10">
    <property type="entry name" value="Metal Binding Protein, Guanine Nucleotide Exchange Factor, Chain A"/>
    <property type="match status" value="1"/>
</dbReference>
<dbReference type="SUPFAM" id="SSF55729">
    <property type="entry name" value="Acyl-CoA N-acyltransferases (Nat)"/>
    <property type="match status" value="1"/>
</dbReference>
<dbReference type="PROSITE" id="PS51796">
    <property type="entry name" value="MSS4"/>
    <property type="match status" value="1"/>
</dbReference>
<dbReference type="STRING" id="1684307.A0A316UF31"/>
<reference evidence="8 9" key="1">
    <citation type="journal article" date="2018" name="Mol. Biol. Evol.">
        <title>Broad Genomic Sampling Reveals a Smut Pathogenic Ancestry of the Fungal Clade Ustilaginomycotina.</title>
        <authorList>
            <person name="Kijpornyongpan T."/>
            <person name="Mondo S.J."/>
            <person name="Barry K."/>
            <person name="Sandor L."/>
            <person name="Lee J."/>
            <person name="Lipzen A."/>
            <person name="Pangilinan J."/>
            <person name="LaButti K."/>
            <person name="Hainaut M."/>
            <person name="Henrissat B."/>
            <person name="Grigoriev I.V."/>
            <person name="Spatafora J.W."/>
            <person name="Aime M.C."/>
        </authorList>
    </citation>
    <scope>NUCLEOTIDE SEQUENCE [LARGE SCALE GENOMIC DNA]</scope>
    <source>
        <strain evidence="8 9">MCA 4718</strain>
    </source>
</reference>
<dbReference type="Gene3D" id="3.40.630.30">
    <property type="match status" value="1"/>
</dbReference>
<evidence type="ECO:0000256" key="1">
    <source>
        <dbReference type="ARBA" id="ARBA00022448"/>
    </source>
</evidence>
<evidence type="ECO:0000256" key="6">
    <source>
        <dbReference type="SAM" id="MobiDB-lite"/>
    </source>
</evidence>
<feature type="compositionally biased region" description="Polar residues" evidence="6">
    <location>
        <begin position="253"/>
        <end position="268"/>
    </location>
</feature>
<dbReference type="InterPro" id="IPR000182">
    <property type="entry name" value="GNAT_dom"/>
</dbReference>
<dbReference type="GO" id="GO:0005737">
    <property type="term" value="C:cytoplasm"/>
    <property type="evidence" value="ECO:0007669"/>
    <property type="project" value="TreeGrafter"/>
</dbReference>
<dbReference type="PANTHER" id="PTHR10908:SF0">
    <property type="entry name" value="SEROTONIN N-ACETYLTRANSFERASE"/>
    <property type="match status" value="1"/>
</dbReference>
<dbReference type="InterPro" id="IPR011057">
    <property type="entry name" value="Mss4-like_sf"/>
</dbReference>
<dbReference type="EMBL" id="KZ819322">
    <property type="protein sequence ID" value="PWN23021.1"/>
    <property type="molecule type" value="Genomic_DNA"/>
</dbReference>
<dbReference type="InterPro" id="IPR051635">
    <property type="entry name" value="SNAT-like"/>
</dbReference>
<dbReference type="PROSITE" id="PS51186">
    <property type="entry name" value="GNAT"/>
    <property type="match status" value="1"/>
</dbReference>
<dbReference type="InterPro" id="IPR011323">
    <property type="entry name" value="Mss4/transl-control_tumour"/>
</dbReference>
<dbReference type="GO" id="GO:0004059">
    <property type="term" value="F:aralkylamine N-acetyltransferase activity"/>
    <property type="evidence" value="ECO:0007669"/>
    <property type="project" value="TreeGrafter"/>
</dbReference>
<feature type="region of interest" description="Disordered" evidence="6">
    <location>
        <begin position="441"/>
        <end position="460"/>
    </location>
</feature>
<feature type="region of interest" description="Disordered" evidence="6">
    <location>
        <begin position="1"/>
        <end position="38"/>
    </location>
</feature>
<dbReference type="CDD" id="cd04301">
    <property type="entry name" value="NAT_SF"/>
    <property type="match status" value="1"/>
</dbReference>
<proteinExistence type="predicted"/>
<evidence type="ECO:0000256" key="5">
    <source>
        <dbReference type="ARBA" id="ARBA00023315"/>
    </source>
</evidence>
<keyword evidence="1" id="KW-0813">Transport</keyword>
<dbReference type="PANTHER" id="PTHR10908">
    <property type="entry name" value="SEROTONIN N-ACETYLTRANSFERASE"/>
    <property type="match status" value="1"/>
</dbReference>
<dbReference type="RefSeq" id="XP_025350181.1">
    <property type="nucleotide sequence ID" value="XM_025490590.1"/>
</dbReference>
<feature type="compositionally biased region" description="Pro residues" evidence="6">
    <location>
        <begin position="449"/>
        <end position="458"/>
    </location>
</feature>
<dbReference type="AlphaFoldDB" id="A0A316UF31"/>
<feature type="domain" description="N-acetyltransferase" evidence="7">
    <location>
        <begin position="46"/>
        <end position="242"/>
    </location>
</feature>
<dbReference type="GO" id="GO:0015031">
    <property type="term" value="P:protein transport"/>
    <property type="evidence" value="ECO:0007669"/>
    <property type="project" value="UniProtKB-KW"/>
</dbReference>
<dbReference type="Proteomes" id="UP000245942">
    <property type="component" value="Unassembled WGS sequence"/>
</dbReference>
<accession>A0A316UF31</accession>
<feature type="region of interest" description="Disordered" evidence="6">
    <location>
        <begin position="242"/>
        <end position="332"/>
    </location>
</feature>
<evidence type="ECO:0000256" key="3">
    <source>
        <dbReference type="ARBA" id="ARBA00022679"/>
    </source>
</evidence>
<keyword evidence="9" id="KW-1185">Reference proteome</keyword>
<feature type="compositionally biased region" description="Gly residues" evidence="6">
    <location>
        <begin position="584"/>
        <end position="593"/>
    </location>
</feature>
<evidence type="ECO:0000259" key="7">
    <source>
        <dbReference type="PROSITE" id="PS51186"/>
    </source>
</evidence>
<dbReference type="GO" id="GO:0005085">
    <property type="term" value="F:guanyl-nucleotide exchange factor activity"/>
    <property type="evidence" value="ECO:0007669"/>
    <property type="project" value="UniProtKB-KW"/>
</dbReference>
<evidence type="ECO:0000256" key="4">
    <source>
        <dbReference type="ARBA" id="ARBA00022927"/>
    </source>
</evidence>
<evidence type="ECO:0000313" key="9">
    <source>
        <dbReference type="Proteomes" id="UP000245942"/>
    </source>
</evidence>
<gene>
    <name evidence="8" type="ORF">BCV69DRAFT_256039</name>
</gene>
<organism evidence="8 9">
    <name type="scientific">Pseudomicrostroma glucosiphilum</name>
    <dbReference type="NCBI Taxonomy" id="1684307"/>
    <lineage>
        <taxon>Eukaryota</taxon>
        <taxon>Fungi</taxon>
        <taxon>Dikarya</taxon>
        <taxon>Basidiomycota</taxon>
        <taxon>Ustilaginomycotina</taxon>
        <taxon>Exobasidiomycetes</taxon>
        <taxon>Microstromatales</taxon>
        <taxon>Microstromatales incertae sedis</taxon>
        <taxon>Pseudomicrostroma</taxon>
    </lineage>
</organism>
<feature type="compositionally biased region" description="Low complexity" evidence="6">
    <location>
        <begin position="566"/>
        <end position="583"/>
    </location>
</feature>
<keyword evidence="5" id="KW-0012">Acyltransferase</keyword>
<keyword evidence="2" id="KW-0344">Guanine-nucleotide releasing factor</keyword>
<feature type="region of interest" description="Disordered" evidence="6">
    <location>
        <begin position="514"/>
        <end position="598"/>
    </location>
</feature>
<sequence>MTPGGERSETPSGSSAPSMFRRPSRGTTTNLSVPSGRTGMNLPKGLFFDWIRGDEVAQCHALETQAYDPEDQASKERMKYRQANAPHLFLGAYIPTPPPKVAGPLSVGHYSTPRRIIGFINGTASSSLSARALAVHTVSNEEDGAEAWMVCLASIVVDEQYRRKGVGLRMLEEYHMRLRRAEEGRGDQKRGQLEQPKGYECVGILTHEETIKFFLKAGFKVQGVSHVRVGSGGWVEMRRYLKGKPPQQDKQEGLQTDKAQMMEATSSADGDRNAVEESSSAPATPRKGASMNLKDLLFESPSAASPPEKPASTAKSAPTSRKPSGPSLGPFSQSDLLAALTASSAGYAPGTNPSQPFSSILGQTLAGKTFVEDAYVALEARLVDKRKGKYEDDDKGSGGNLAEIWCPQEKCGCKLIRKGVAMWELAESGPLTDSRLCDDSLPAGAAALPPTPQPPPAPASHIRALQERERQRAKSGEVTTPIRPFWSLLSPMSFENIGFSKDVQWKVPLPPMASGGGGGMTRSASADEDLVASPTSMGHAGSSHGKEAAGSNGFFAGDHNHSHSQSNLNAKGSGNNGSSASGTAGSGDAGAVGAGSSTSERDQQILTVKYLLCPQCDTGPLGYTIVPLSMQGGKMGLAVGEEINSGGGGGGGMQELQIFLLAAERVRYRFVK</sequence>
<evidence type="ECO:0000313" key="8">
    <source>
        <dbReference type="EMBL" id="PWN23021.1"/>
    </source>
</evidence>
<feature type="compositionally biased region" description="Low complexity" evidence="6">
    <location>
        <begin position="299"/>
        <end position="318"/>
    </location>
</feature>
<dbReference type="GO" id="GO:0007264">
    <property type="term" value="P:small GTPase-mediated signal transduction"/>
    <property type="evidence" value="ECO:0007669"/>
    <property type="project" value="InterPro"/>
</dbReference>